<evidence type="ECO:0000313" key="2">
    <source>
        <dbReference type="Proteomes" id="UP000216897"/>
    </source>
</evidence>
<dbReference type="Proteomes" id="UP000216897">
    <property type="component" value="Unassembled WGS sequence"/>
</dbReference>
<keyword evidence="2" id="KW-1185">Reference proteome</keyword>
<organism evidence="1 2">
    <name type="scientific">Pseudomonas lundensis</name>
    <dbReference type="NCBI Taxonomy" id="86185"/>
    <lineage>
        <taxon>Bacteria</taxon>
        <taxon>Pseudomonadati</taxon>
        <taxon>Pseudomonadota</taxon>
        <taxon>Gammaproteobacteria</taxon>
        <taxon>Pseudomonadales</taxon>
        <taxon>Pseudomonadaceae</taxon>
        <taxon>Pseudomonas</taxon>
    </lineage>
</organism>
<protein>
    <submittedName>
        <fullName evidence="1">Uncharacterized protein</fullName>
    </submittedName>
</protein>
<accession>A0ABX4GFF9</accession>
<dbReference type="EMBL" id="NQKG01000038">
    <property type="protein sequence ID" value="OZY51912.1"/>
    <property type="molecule type" value="Genomic_DNA"/>
</dbReference>
<comment type="caution">
    <text evidence="1">The sequence shown here is derived from an EMBL/GenBank/DDBJ whole genome shotgun (WGS) entry which is preliminary data.</text>
</comment>
<proteinExistence type="predicted"/>
<name>A0ABX4GFF9_9PSED</name>
<sequence>MLTLGFGFVDNVGVYLSVHKVLFLVNSIGSGQTIVSSTATKMLAAEKVMVRDDQVLNQR</sequence>
<evidence type="ECO:0000313" key="1">
    <source>
        <dbReference type="EMBL" id="OZY51912.1"/>
    </source>
</evidence>
<reference evidence="1 2" key="1">
    <citation type="submission" date="2017-08" db="EMBL/GenBank/DDBJ databases">
        <title>Genomic and metabolic characterisation of spoilage-associated Pseudomonas species.</title>
        <authorList>
            <person name="Stanborough T."/>
            <person name="Fegan N."/>
            <person name="Powell S.M."/>
            <person name="Singh T."/>
            <person name="Tamplin M.L."/>
            <person name="Chandry P.S."/>
        </authorList>
    </citation>
    <scope>NUCLEOTIDE SEQUENCE [LARGE SCALE GENOMIC DNA]</scope>
    <source>
        <strain evidence="1 2">L1814</strain>
    </source>
</reference>
<gene>
    <name evidence="1" type="ORF">CJF38_22390</name>
</gene>